<evidence type="ECO:0000313" key="2">
    <source>
        <dbReference type="Proteomes" id="UP001187192"/>
    </source>
</evidence>
<protein>
    <submittedName>
        <fullName evidence="1">Uncharacterized protein</fullName>
    </submittedName>
</protein>
<organism evidence="1 2">
    <name type="scientific">Ficus carica</name>
    <name type="common">Common fig</name>
    <dbReference type="NCBI Taxonomy" id="3494"/>
    <lineage>
        <taxon>Eukaryota</taxon>
        <taxon>Viridiplantae</taxon>
        <taxon>Streptophyta</taxon>
        <taxon>Embryophyta</taxon>
        <taxon>Tracheophyta</taxon>
        <taxon>Spermatophyta</taxon>
        <taxon>Magnoliopsida</taxon>
        <taxon>eudicotyledons</taxon>
        <taxon>Gunneridae</taxon>
        <taxon>Pentapetalae</taxon>
        <taxon>rosids</taxon>
        <taxon>fabids</taxon>
        <taxon>Rosales</taxon>
        <taxon>Moraceae</taxon>
        <taxon>Ficeae</taxon>
        <taxon>Ficus</taxon>
    </lineage>
</organism>
<accession>A0AA87ZI62</accession>
<proteinExistence type="predicted"/>
<dbReference type="AlphaFoldDB" id="A0AA87ZI62"/>
<dbReference type="Proteomes" id="UP001187192">
    <property type="component" value="Unassembled WGS sequence"/>
</dbReference>
<dbReference type="EMBL" id="BTGU01003578">
    <property type="protein sequence ID" value="GMN34247.1"/>
    <property type="molecule type" value="Genomic_DNA"/>
</dbReference>
<sequence length="19" mass="1859">MKSAPSTAATPASLPRVSS</sequence>
<reference evidence="1" key="1">
    <citation type="submission" date="2023-07" db="EMBL/GenBank/DDBJ databases">
        <title>draft genome sequence of fig (Ficus carica).</title>
        <authorList>
            <person name="Takahashi T."/>
            <person name="Nishimura K."/>
        </authorList>
    </citation>
    <scope>NUCLEOTIDE SEQUENCE</scope>
</reference>
<gene>
    <name evidence="1" type="ORF">TIFTF001_044886</name>
</gene>
<comment type="caution">
    <text evidence="1">The sequence shown here is derived from an EMBL/GenBank/DDBJ whole genome shotgun (WGS) entry which is preliminary data.</text>
</comment>
<name>A0AA87ZI62_FICCA</name>
<keyword evidence="2" id="KW-1185">Reference proteome</keyword>
<evidence type="ECO:0000313" key="1">
    <source>
        <dbReference type="EMBL" id="GMN34247.1"/>
    </source>
</evidence>